<keyword evidence="1" id="KW-1133">Transmembrane helix</keyword>
<sequence>MVMNLYILFLVSLPESFLNLIIALLITTRKEDLKVNKRNVIKFSTTILLMLLSTWIIRPISPNIITSVTLHTIAYSLIFMLVYKMKLIYALFGISFFLLIITTTEILYAPYVITYIFKGMANFQNIYHWYVLLAIPQRIFQVIVIVFLWRHEILLATRINRRVHRLFLASFLLLLFGEQLLYFVFLTVFEKMQLVCQITFSVSVFVIVSVLNILMFKLIYTVINGLIVKSYNKYCEFEDDVKFALDEIRSLLANNQVDEAVKLIDYITE</sequence>
<dbReference type="OrthoDB" id="1738609at2"/>
<evidence type="ECO:0000313" key="3">
    <source>
        <dbReference type="Proteomes" id="UP000001349"/>
    </source>
</evidence>
<feature type="transmembrane region" description="Helical" evidence="1">
    <location>
        <begin position="6"/>
        <end position="28"/>
    </location>
</feature>
<keyword evidence="1" id="KW-0472">Membrane</keyword>
<dbReference type="Proteomes" id="UP000001349">
    <property type="component" value="Chromosome"/>
</dbReference>
<dbReference type="RefSeq" id="WP_015924476.1">
    <property type="nucleotide sequence ID" value="NC_011898.1"/>
</dbReference>
<keyword evidence="1" id="KW-0812">Transmembrane</keyword>
<feature type="transmembrane region" description="Helical" evidence="1">
    <location>
        <begin position="90"/>
        <end position="117"/>
    </location>
</feature>
<name>B8I959_RUMCH</name>
<dbReference type="KEGG" id="cce:Ccel_0956"/>
<evidence type="ECO:0000256" key="1">
    <source>
        <dbReference type="SAM" id="Phobius"/>
    </source>
</evidence>
<feature type="transmembrane region" description="Helical" evidence="1">
    <location>
        <begin position="198"/>
        <end position="223"/>
    </location>
</feature>
<dbReference type="HOGENOM" id="CLU_1033275_0_0_9"/>
<dbReference type="AlphaFoldDB" id="B8I959"/>
<protein>
    <submittedName>
        <fullName evidence="2">Uncharacterized protein</fullName>
    </submittedName>
</protein>
<feature type="transmembrane region" description="Helical" evidence="1">
    <location>
        <begin position="40"/>
        <end position="58"/>
    </location>
</feature>
<dbReference type="EMBL" id="CP001348">
    <property type="protein sequence ID" value="ACL75319.1"/>
    <property type="molecule type" value="Genomic_DNA"/>
</dbReference>
<dbReference type="STRING" id="394503.Ccel_0956"/>
<keyword evidence="3" id="KW-1185">Reference proteome</keyword>
<proteinExistence type="predicted"/>
<feature type="transmembrane region" description="Helical" evidence="1">
    <location>
        <begin position="129"/>
        <end position="151"/>
    </location>
</feature>
<feature type="transmembrane region" description="Helical" evidence="1">
    <location>
        <begin position="64"/>
        <end position="83"/>
    </location>
</feature>
<reference evidence="2 3" key="1">
    <citation type="submission" date="2009-01" db="EMBL/GenBank/DDBJ databases">
        <title>Complete sequence of Clostridium cellulolyticum H10.</title>
        <authorList>
            <consortium name="US DOE Joint Genome Institute"/>
            <person name="Lucas S."/>
            <person name="Copeland A."/>
            <person name="Lapidus A."/>
            <person name="Glavina del Rio T."/>
            <person name="Dalin E."/>
            <person name="Tice H."/>
            <person name="Bruce D."/>
            <person name="Goodwin L."/>
            <person name="Pitluck S."/>
            <person name="Chertkov O."/>
            <person name="Saunders E."/>
            <person name="Brettin T."/>
            <person name="Detter J.C."/>
            <person name="Han C."/>
            <person name="Larimer F."/>
            <person name="Land M."/>
            <person name="Hauser L."/>
            <person name="Kyrpides N."/>
            <person name="Ivanova N."/>
            <person name="Zhou J."/>
            <person name="Richardson P."/>
        </authorList>
    </citation>
    <scope>NUCLEOTIDE SEQUENCE [LARGE SCALE GENOMIC DNA]</scope>
    <source>
        <strain evidence="3">ATCC 35319 / DSM 5812 / JCM 6584 / H10</strain>
    </source>
</reference>
<evidence type="ECO:0000313" key="2">
    <source>
        <dbReference type="EMBL" id="ACL75319.1"/>
    </source>
</evidence>
<organism evidence="2 3">
    <name type="scientific">Ruminiclostridium cellulolyticum (strain ATCC 35319 / DSM 5812 / JCM 6584 / H10)</name>
    <name type="common">Clostridium cellulolyticum</name>
    <dbReference type="NCBI Taxonomy" id="394503"/>
    <lineage>
        <taxon>Bacteria</taxon>
        <taxon>Bacillati</taxon>
        <taxon>Bacillota</taxon>
        <taxon>Clostridia</taxon>
        <taxon>Eubacteriales</taxon>
        <taxon>Oscillospiraceae</taxon>
        <taxon>Ruminiclostridium</taxon>
    </lineage>
</organism>
<gene>
    <name evidence="2" type="ordered locus">Ccel_0956</name>
</gene>
<accession>B8I959</accession>
<dbReference type="eggNOG" id="ENOG5033RJ2">
    <property type="taxonomic scope" value="Bacteria"/>
</dbReference>
<feature type="transmembrane region" description="Helical" evidence="1">
    <location>
        <begin position="163"/>
        <end position="186"/>
    </location>
</feature>